<evidence type="ECO:0000313" key="1">
    <source>
        <dbReference type="EMBL" id="TQR35339.1"/>
    </source>
</evidence>
<organism evidence="1 2">
    <name type="scientific">Lysinibacillus sphaericus</name>
    <name type="common">Bacillus sphaericus</name>
    <dbReference type="NCBI Taxonomy" id="1421"/>
    <lineage>
        <taxon>Bacteria</taxon>
        <taxon>Bacillati</taxon>
        <taxon>Bacillota</taxon>
        <taxon>Bacilli</taxon>
        <taxon>Bacillales</taxon>
        <taxon>Bacillaceae</taxon>
        <taxon>Lysinibacillus</taxon>
    </lineage>
</organism>
<dbReference type="Gene3D" id="3.90.1200.10">
    <property type="match status" value="1"/>
</dbReference>
<protein>
    <recommendedName>
        <fullName evidence="3">Aminoglycoside phosphotransferase domain-containing protein</fullName>
    </recommendedName>
</protein>
<comment type="caution">
    <text evidence="1">The sequence shown here is derived from an EMBL/GenBank/DDBJ whole genome shotgun (WGS) entry which is preliminary data.</text>
</comment>
<evidence type="ECO:0008006" key="3">
    <source>
        <dbReference type="Google" id="ProtNLM"/>
    </source>
</evidence>
<dbReference type="OrthoDB" id="2569165at2"/>
<name>A0A544UNB8_LYSSH</name>
<dbReference type="AlphaFoldDB" id="A0A544UNB8"/>
<dbReference type="InterPro" id="IPR011009">
    <property type="entry name" value="Kinase-like_dom_sf"/>
</dbReference>
<dbReference type="RefSeq" id="WP_142508438.1">
    <property type="nucleotide sequence ID" value="NZ_SADV01000005.1"/>
</dbReference>
<proteinExistence type="predicted"/>
<dbReference type="SUPFAM" id="SSF56112">
    <property type="entry name" value="Protein kinase-like (PK-like)"/>
    <property type="match status" value="1"/>
</dbReference>
<dbReference type="EMBL" id="SADV01000005">
    <property type="protein sequence ID" value="TQR35339.1"/>
    <property type="molecule type" value="Genomic_DNA"/>
</dbReference>
<accession>A0A544UNB8</accession>
<reference evidence="1 2" key="1">
    <citation type="submission" date="2018-03" db="EMBL/GenBank/DDBJ databases">
        <title>Aerobic endospore-forming bacteria genome sequencing and assembly.</title>
        <authorList>
            <person name="Cavalcante D.A."/>
            <person name="Driks A."/>
            <person name="Putonti C."/>
            <person name="De-Souza M.T."/>
        </authorList>
    </citation>
    <scope>NUCLEOTIDE SEQUENCE [LARGE SCALE GENOMIC DNA]</scope>
    <source>
        <strain evidence="1 2">SDF0037</strain>
    </source>
</reference>
<evidence type="ECO:0000313" key="2">
    <source>
        <dbReference type="Proteomes" id="UP000317944"/>
    </source>
</evidence>
<dbReference type="Proteomes" id="UP000317944">
    <property type="component" value="Unassembled WGS sequence"/>
</dbReference>
<sequence>MLGVQHFISQQLSTPFNTVTSWSLFGGNQTDAIGDYDENELSFIDLKKQFKSHPIFTKIESLYNDYRQRLKLIWGYLPQGAIQGDFCYYNMLKQNQGILAIYDFNLAGNEVYLNECIAVGVYHAWHVPYEGRLNGTERFKLFIDAYNKERPLNELERTYAAYTKAIIRAFRFDRVEDGILLESKEEQDLFLQETLHILEELEFNNCDYYDCNFKKFY</sequence>
<gene>
    <name evidence="1" type="ORF">C7Y47_08865</name>
</gene>